<dbReference type="EMBL" id="BJZO01000041">
    <property type="protein sequence ID" value="GEO81581.1"/>
    <property type="molecule type" value="Genomic_DNA"/>
</dbReference>
<evidence type="ECO:0000313" key="2">
    <source>
        <dbReference type="EMBL" id="GEO81581.1"/>
    </source>
</evidence>
<feature type="region of interest" description="Disordered" evidence="1">
    <location>
        <begin position="259"/>
        <end position="280"/>
    </location>
</feature>
<keyword evidence="2" id="KW-0808">Transferase</keyword>
<dbReference type="RefSeq" id="WP_147163614.1">
    <property type="nucleotide sequence ID" value="NZ_BJZO01000041.1"/>
</dbReference>
<feature type="compositionally biased region" description="Basic and acidic residues" evidence="1">
    <location>
        <begin position="271"/>
        <end position="280"/>
    </location>
</feature>
<evidence type="ECO:0000313" key="3">
    <source>
        <dbReference type="Proteomes" id="UP000321567"/>
    </source>
</evidence>
<protein>
    <submittedName>
        <fullName evidence="2">Nucleotidyltransferase</fullName>
    </submittedName>
</protein>
<reference evidence="2 3" key="1">
    <citation type="submission" date="2019-07" db="EMBL/GenBank/DDBJ databases">
        <title>Whole genome shotgun sequence of Rhodospirillum oryzae NBRC 107573.</title>
        <authorList>
            <person name="Hosoyama A."/>
            <person name="Uohara A."/>
            <person name="Ohji S."/>
            <person name="Ichikawa N."/>
        </authorList>
    </citation>
    <scope>NUCLEOTIDE SEQUENCE [LARGE SCALE GENOMIC DNA]</scope>
    <source>
        <strain evidence="2 3">NBRC 107573</strain>
    </source>
</reference>
<accession>A0A512H815</accession>
<keyword evidence="3" id="KW-1185">Reference proteome</keyword>
<proteinExistence type="predicted"/>
<feature type="compositionally biased region" description="Pro residues" evidence="1">
    <location>
        <begin position="259"/>
        <end position="269"/>
    </location>
</feature>
<dbReference type="AlphaFoldDB" id="A0A512H815"/>
<name>A0A512H815_9PROT</name>
<comment type="caution">
    <text evidence="2">The sequence shown here is derived from an EMBL/GenBank/DDBJ whole genome shotgun (WGS) entry which is preliminary data.</text>
</comment>
<dbReference type="GO" id="GO:0016740">
    <property type="term" value="F:transferase activity"/>
    <property type="evidence" value="ECO:0007669"/>
    <property type="project" value="UniProtKB-KW"/>
</dbReference>
<dbReference type="Proteomes" id="UP000321567">
    <property type="component" value="Unassembled WGS sequence"/>
</dbReference>
<dbReference type="InterPro" id="IPR018775">
    <property type="entry name" value="RlaP"/>
</dbReference>
<organism evidence="2 3">
    <name type="scientific">Pararhodospirillum oryzae</name>
    <dbReference type="NCBI Taxonomy" id="478448"/>
    <lineage>
        <taxon>Bacteria</taxon>
        <taxon>Pseudomonadati</taxon>
        <taxon>Pseudomonadota</taxon>
        <taxon>Alphaproteobacteria</taxon>
        <taxon>Rhodospirillales</taxon>
        <taxon>Rhodospirillaceae</taxon>
        <taxon>Pararhodospirillum</taxon>
    </lineage>
</organism>
<dbReference type="OrthoDB" id="9796845at2"/>
<sequence length="280" mass="29595">MPPPSPVPDLLARLESRHDLRVIHATLTGPGAWGVPGAPLAPPTVVALFTRAPDAYLGLAEPPDVLHGETDEPEAPSLVAWDARRAVRLALRSNALVWTWLSSPALDPATGLPAPGAPAVQALIDALAGSLSHGTVLADALAEAKEAMNTFLPDPPLAAARTKYGLVVRALMRTRWLLDRGTLPPASWESLRAGLAWPAEVAACLDSLEADTLTQRRLPVLDAWIDQVFDDARARGASLPDRHPPLALLDPLYRALVAPPGPPVPPAPASPRDRVLVSTP</sequence>
<gene>
    <name evidence="2" type="ORF">ROR02_17120</name>
</gene>
<evidence type="ECO:0000256" key="1">
    <source>
        <dbReference type="SAM" id="MobiDB-lite"/>
    </source>
</evidence>
<dbReference type="Pfam" id="PF10127">
    <property type="entry name" value="RlaP"/>
    <property type="match status" value="1"/>
</dbReference>